<dbReference type="AlphaFoldDB" id="A0A2I1GTP2"/>
<reference evidence="2 3" key="1">
    <citation type="submission" date="2015-10" db="EMBL/GenBank/DDBJ databases">
        <title>Genome analyses suggest a sexual origin of heterokaryosis in a supposedly ancient asexual fungus.</title>
        <authorList>
            <person name="Ropars J."/>
            <person name="Sedzielewska K."/>
            <person name="Noel J."/>
            <person name="Charron P."/>
            <person name="Farinelli L."/>
            <person name="Marton T."/>
            <person name="Kruger M."/>
            <person name="Pelin A."/>
            <person name="Brachmann A."/>
            <person name="Corradi N."/>
        </authorList>
    </citation>
    <scope>NUCLEOTIDE SEQUENCE [LARGE SCALE GENOMIC DNA]</scope>
    <source>
        <strain evidence="2 3">A4</strain>
    </source>
</reference>
<organism evidence="2 3">
    <name type="scientific">Rhizophagus irregularis</name>
    <dbReference type="NCBI Taxonomy" id="588596"/>
    <lineage>
        <taxon>Eukaryota</taxon>
        <taxon>Fungi</taxon>
        <taxon>Fungi incertae sedis</taxon>
        <taxon>Mucoromycota</taxon>
        <taxon>Glomeromycotina</taxon>
        <taxon>Glomeromycetes</taxon>
        <taxon>Glomerales</taxon>
        <taxon>Glomeraceae</taxon>
        <taxon>Rhizophagus</taxon>
    </lineage>
</organism>
<feature type="compositionally biased region" description="Basic residues" evidence="1">
    <location>
        <begin position="676"/>
        <end position="689"/>
    </location>
</feature>
<dbReference type="EMBL" id="LLXI01000812">
    <property type="protein sequence ID" value="PKY50012.1"/>
    <property type="molecule type" value="Genomic_DNA"/>
</dbReference>
<proteinExistence type="predicted"/>
<name>A0A2I1GTP2_9GLOM</name>
<gene>
    <name evidence="2" type="ORF">RhiirA4_466242</name>
</gene>
<evidence type="ECO:0000256" key="1">
    <source>
        <dbReference type="SAM" id="MobiDB-lite"/>
    </source>
</evidence>
<dbReference type="VEuPathDB" id="FungiDB:FUN_004968"/>
<keyword evidence="3" id="KW-1185">Reference proteome</keyword>
<evidence type="ECO:0000313" key="3">
    <source>
        <dbReference type="Proteomes" id="UP000234323"/>
    </source>
</evidence>
<dbReference type="VEuPathDB" id="FungiDB:RhiirA1_475157"/>
<comment type="caution">
    <text evidence="2">The sequence shown here is derived from an EMBL/GenBank/DDBJ whole genome shotgun (WGS) entry which is preliminary data.</text>
</comment>
<evidence type="ECO:0000313" key="2">
    <source>
        <dbReference type="EMBL" id="PKY50012.1"/>
    </source>
</evidence>
<sequence length="709" mass="81053">MDTNFVNEEDIVYEEDLNIEPSNISPPEPEDNEIYITKSLTGWNNKEAAFTDIQYSMGKPSGGNNTVCSYLGDVAVTKKDRTCQGLKICEFADQELKEMEHETVDPDSDLCLKINEELSANNVKNNTFATYLAAYKTKCRYVQNGMQCTGKPVLKCLRRHDETIPPTYFIGCSGWKPNEKFHRFIGLKENIDLNLLRQLLNGLYEGESNEPVNNCFTVLPNSSKKVHCPYPHCAGNTIREGSIVQKKCGVKYSKIVPIDTESCPYIILVSKGVHSHPPPPPNHVPITIRSRLQELIHQANTDATDITPTRIITGNLIKTYFGTDYLSEVHASLNNNDRLRYYVNKIQKEINPQGYGLLGVVYNYSRNIDNFCDYVKRLEFFEDGHVLIICTTSEQLIEWTNCEHFQIDLSFKRVAGEINEFEINYYNTEHNMILTFARVFTNCATTVAYKRIFRALFDLILQLTGISPKFKHIHGTGWKCIIADLDYAQAKGLGLVLSEIDATKDWEEHLVHIFKSCQVHYKRKIHEKKYGDVVINDMYALLTAESVDKIDQLFDKIQICEESTAEWVAFYRQKWVIASLNKCMSKIDDEIWINSPNNTNTAEAAHALSNRRGKNLKIVTAILQGRKLDKERFTTIHVHKKYNVPNRGCDKSLVARNVQSNNRKANMQTKKSNIPTKRKHASSSKKKSTKIITIHSDTEDNCDDHIKFS</sequence>
<feature type="compositionally biased region" description="Polar residues" evidence="1">
    <location>
        <begin position="660"/>
        <end position="675"/>
    </location>
</feature>
<protein>
    <submittedName>
        <fullName evidence="2">Uncharacterized protein</fullName>
    </submittedName>
</protein>
<accession>A0A2I1GTP2</accession>
<feature type="region of interest" description="Disordered" evidence="1">
    <location>
        <begin position="660"/>
        <end position="692"/>
    </location>
</feature>
<dbReference type="Proteomes" id="UP000234323">
    <property type="component" value="Unassembled WGS sequence"/>
</dbReference>
<dbReference type="VEuPathDB" id="FungiDB:RhiirFUN_026624"/>